<evidence type="ECO:0000313" key="1">
    <source>
        <dbReference type="EMBL" id="GBG16162.1"/>
    </source>
</evidence>
<dbReference type="InParanoid" id="A0A2R5FD28"/>
<name>A0A2R5FD28_9STRA</name>
<proteinExistence type="predicted"/>
<dbReference type="EMBL" id="BEYU01001171">
    <property type="protein sequence ID" value="GBG16162.1"/>
    <property type="molecule type" value="Genomic_DNA"/>
</dbReference>
<sequence length="114" mass="12868">FIEPWTYFGDDTHEAFDIFKSTLLSEKVGNPELMSQHLAPYSAAESATERETPVQTWALMYHSKVLAHGLHPVIEDLSQGSVTLGCKYQREREVRLGFGLGDRFVDGETYSVDD</sequence>
<organism evidence="1 2">
    <name type="scientific">Hondaea fermentalgiana</name>
    <dbReference type="NCBI Taxonomy" id="2315210"/>
    <lineage>
        <taxon>Eukaryota</taxon>
        <taxon>Sar</taxon>
        <taxon>Stramenopiles</taxon>
        <taxon>Bigyra</taxon>
        <taxon>Labyrinthulomycetes</taxon>
        <taxon>Thraustochytrida</taxon>
        <taxon>Thraustochytriidae</taxon>
        <taxon>Hondaea</taxon>
    </lineage>
</organism>
<feature type="non-terminal residue" evidence="1">
    <location>
        <position position="114"/>
    </location>
</feature>
<protein>
    <submittedName>
        <fullName evidence="1">Uncharacterized protein</fullName>
    </submittedName>
</protein>
<dbReference type="Proteomes" id="UP000241890">
    <property type="component" value="Unassembled WGS sequence"/>
</dbReference>
<accession>A0A2R5FD28</accession>
<comment type="caution">
    <text evidence="1">The sequence shown here is derived from an EMBL/GenBank/DDBJ whole genome shotgun (WGS) entry which is preliminary data.</text>
</comment>
<reference evidence="1 2" key="1">
    <citation type="submission" date="2017-12" db="EMBL/GenBank/DDBJ databases">
        <title>Sequencing, de novo assembly and annotation of complete genome of a new Thraustochytrid species, strain FCC1311.</title>
        <authorList>
            <person name="Sedici K."/>
            <person name="Godart F."/>
            <person name="Aiese Cigliano R."/>
            <person name="Sanseverino W."/>
            <person name="Barakat M."/>
            <person name="Ortet P."/>
            <person name="Marechal E."/>
            <person name="Cagnac O."/>
            <person name="Amato A."/>
        </authorList>
    </citation>
    <scope>NUCLEOTIDE SEQUENCE [LARGE SCALE GENOMIC DNA]</scope>
</reference>
<feature type="non-terminal residue" evidence="1">
    <location>
        <position position="1"/>
    </location>
</feature>
<keyword evidence="2" id="KW-1185">Reference proteome</keyword>
<evidence type="ECO:0000313" key="2">
    <source>
        <dbReference type="Proteomes" id="UP000241890"/>
    </source>
</evidence>
<dbReference type="AlphaFoldDB" id="A0A2R5FD28"/>
<gene>
    <name evidence="1" type="ORF">FCC1311_116372</name>
</gene>